<feature type="compositionally biased region" description="Low complexity" evidence="4">
    <location>
        <begin position="375"/>
        <end position="384"/>
    </location>
</feature>
<dbReference type="InterPro" id="IPR039704">
    <property type="entry name" value="Myogenic_factor"/>
</dbReference>
<feature type="compositionally biased region" description="Low complexity" evidence="4">
    <location>
        <begin position="402"/>
        <end position="413"/>
    </location>
</feature>
<dbReference type="InterPro" id="IPR011598">
    <property type="entry name" value="bHLH_dom"/>
</dbReference>
<sequence>MMMMADYRSCRYDYNPASAGPGMFPGAGSGPAGVSSFAGPGMAADLSDPRQLMGEMPYSHPGASSVASRQTELLSPHNAHHHHHQMTPYSRAAFARQYGATAAADVYSTYGGYPTTQHFYASSDTSQHHHHHHSHFTHLHPQNSSLYTADTQPDFQRRARAGKSRENVNPKASDGSCTVPTSVSGTSKLSKAGHNSPHKTNIDSTHAETNGVTSSCEIKLDKLGCGPNTAHNNVVHSSHHIHNLTQHQNKQNHHDDLMDDSCDEEDDNNNIDDDDDDHIPHVLAPGYHGPNRRCLLWACKACKRKTVTIDRRKAATMRERRRLKRVNEAFDTLKRRTCPNPNQRLPKVEILRNAIEYIESLEELLHGNNRLNNGKLGNNNSGNRGSCGGGGGANGDDGRNGNGNNDNNSSSGGSDYMVSVLITVFTLF</sequence>
<feature type="region of interest" description="Disordered" evidence="4">
    <location>
        <begin position="122"/>
        <end position="209"/>
    </location>
</feature>
<organism evidence="6 7">
    <name type="scientific">Plakobranchus ocellatus</name>
    <dbReference type="NCBI Taxonomy" id="259542"/>
    <lineage>
        <taxon>Eukaryota</taxon>
        <taxon>Metazoa</taxon>
        <taxon>Spiralia</taxon>
        <taxon>Lophotrochozoa</taxon>
        <taxon>Mollusca</taxon>
        <taxon>Gastropoda</taxon>
        <taxon>Heterobranchia</taxon>
        <taxon>Euthyneura</taxon>
        <taxon>Panpulmonata</taxon>
        <taxon>Sacoglossa</taxon>
        <taxon>Placobranchoidea</taxon>
        <taxon>Plakobranchidae</taxon>
        <taxon>Plakobranchus</taxon>
    </lineage>
</organism>
<dbReference type="SMART" id="SM00353">
    <property type="entry name" value="HLH"/>
    <property type="match status" value="1"/>
</dbReference>
<dbReference type="GO" id="GO:0005634">
    <property type="term" value="C:nucleus"/>
    <property type="evidence" value="ECO:0007669"/>
    <property type="project" value="UniProtKB-SubCell"/>
</dbReference>
<dbReference type="CDD" id="cd19699">
    <property type="entry name" value="bHLH_TS_dMYOD_like"/>
    <property type="match status" value="1"/>
</dbReference>
<evidence type="ECO:0000313" key="7">
    <source>
        <dbReference type="Proteomes" id="UP000735302"/>
    </source>
</evidence>
<feature type="compositionally biased region" description="Basic residues" evidence="4">
    <location>
        <begin position="128"/>
        <end position="138"/>
    </location>
</feature>
<feature type="compositionally biased region" description="Polar residues" evidence="4">
    <location>
        <begin position="141"/>
        <end position="154"/>
    </location>
</feature>
<dbReference type="InterPro" id="IPR002546">
    <property type="entry name" value="MyoD_N"/>
</dbReference>
<reference evidence="6 7" key="1">
    <citation type="journal article" date="2021" name="Elife">
        <title>Chloroplast acquisition without the gene transfer in kleptoplastic sea slugs, Plakobranchus ocellatus.</title>
        <authorList>
            <person name="Maeda T."/>
            <person name="Takahashi S."/>
            <person name="Yoshida T."/>
            <person name="Shimamura S."/>
            <person name="Takaki Y."/>
            <person name="Nagai Y."/>
            <person name="Toyoda A."/>
            <person name="Suzuki Y."/>
            <person name="Arimoto A."/>
            <person name="Ishii H."/>
            <person name="Satoh N."/>
            <person name="Nishiyama T."/>
            <person name="Hasebe M."/>
            <person name="Maruyama T."/>
            <person name="Minagawa J."/>
            <person name="Obokata J."/>
            <person name="Shigenobu S."/>
        </authorList>
    </citation>
    <scope>NUCLEOTIDE SEQUENCE [LARGE SCALE GENOMIC DNA]</scope>
</reference>
<dbReference type="EMBL" id="BLXT01006771">
    <property type="protein sequence ID" value="GFO33473.1"/>
    <property type="molecule type" value="Genomic_DNA"/>
</dbReference>
<dbReference type="SUPFAM" id="SSF47459">
    <property type="entry name" value="HLH, helix-loop-helix DNA-binding domain"/>
    <property type="match status" value="1"/>
</dbReference>
<feature type="domain" description="BHLH" evidence="5">
    <location>
        <begin position="310"/>
        <end position="361"/>
    </location>
</feature>
<feature type="compositionally biased region" description="Acidic residues" evidence="4">
    <location>
        <begin position="257"/>
        <end position="277"/>
    </location>
</feature>
<keyword evidence="3" id="KW-0539">Nucleus</keyword>
<dbReference type="GO" id="GO:0046983">
    <property type="term" value="F:protein dimerization activity"/>
    <property type="evidence" value="ECO:0007669"/>
    <property type="project" value="InterPro"/>
</dbReference>
<keyword evidence="2" id="KW-0238">DNA-binding</keyword>
<dbReference type="GO" id="GO:0000981">
    <property type="term" value="F:DNA-binding transcription factor activity, RNA polymerase II-specific"/>
    <property type="evidence" value="ECO:0007669"/>
    <property type="project" value="TreeGrafter"/>
</dbReference>
<dbReference type="Proteomes" id="UP000735302">
    <property type="component" value="Unassembled WGS sequence"/>
</dbReference>
<dbReference type="PANTHER" id="PTHR11534">
    <property type="entry name" value="MYOGENIC FACTOR"/>
    <property type="match status" value="1"/>
</dbReference>
<comment type="subcellular location">
    <subcellularLocation>
        <location evidence="1">Nucleus</location>
    </subcellularLocation>
</comment>
<dbReference type="Pfam" id="PF00010">
    <property type="entry name" value="HLH"/>
    <property type="match status" value="1"/>
</dbReference>
<dbReference type="GO" id="GO:0000978">
    <property type="term" value="F:RNA polymerase II cis-regulatory region sequence-specific DNA binding"/>
    <property type="evidence" value="ECO:0007669"/>
    <property type="project" value="TreeGrafter"/>
</dbReference>
<dbReference type="FunFam" id="4.10.280.10:FF:000005">
    <property type="entry name" value="Myogenic factor"/>
    <property type="match status" value="1"/>
</dbReference>
<feature type="compositionally biased region" description="Polar residues" evidence="4">
    <location>
        <begin position="198"/>
        <end position="209"/>
    </location>
</feature>
<dbReference type="Pfam" id="PF01586">
    <property type="entry name" value="Basic"/>
    <property type="match status" value="1"/>
</dbReference>
<comment type="caution">
    <text evidence="6">The sequence shown here is derived from an EMBL/GenBank/DDBJ whole genome shotgun (WGS) entry which is preliminary data.</text>
</comment>
<dbReference type="InterPro" id="IPR036638">
    <property type="entry name" value="HLH_DNA-bd_sf"/>
</dbReference>
<feature type="region of interest" description="Disordered" evidence="4">
    <location>
        <begin position="246"/>
        <end position="277"/>
    </location>
</feature>
<evidence type="ECO:0000256" key="4">
    <source>
        <dbReference type="SAM" id="MobiDB-lite"/>
    </source>
</evidence>
<dbReference type="Gene3D" id="4.10.280.10">
    <property type="entry name" value="Helix-loop-helix DNA-binding domain"/>
    <property type="match status" value="1"/>
</dbReference>
<dbReference type="AlphaFoldDB" id="A0AAV4CNL0"/>
<dbReference type="PROSITE" id="PS50888">
    <property type="entry name" value="BHLH"/>
    <property type="match status" value="1"/>
</dbReference>
<proteinExistence type="predicted"/>
<dbReference type="GO" id="GO:0045663">
    <property type="term" value="P:positive regulation of myoblast differentiation"/>
    <property type="evidence" value="ECO:0007669"/>
    <property type="project" value="TreeGrafter"/>
</dbReference>
<protein>
    <recommendedName>
        <fullName evidence="5">BHLH domain-containing protein</fullName>
    </recommendedName>
</protein>
<feature type="compositionally biased region" description="Gly residues" evidence="4">
    <location>
        <begin position="385"/>
        <end position="395"/>
    </location>
</feature>
<evidence type="ECO:0000256" key="2">
    <source>
        <dbReference type="ARBA" id="ARBA00023125"/>
    </source>
</evidence>
<accession>A0AAV4CNL0</accession>
<evidence type="ECO:0000313" key="6">
    <source>
        <dbReference type="EMBL" id="GFO33473.1"/>
    </source>
</evidence>
<feature type="region of interest" description="Disordered" evidence="4">
    <location>
        <begin position="375"/>
        <end position="413"/>
    </location>
</feature>
<dbReference type="PANTHER" id="PTHR11534:SF9">
    <property type="entry name" value="MYOGENIC-DETERMINATION PROTEIN"/>
    <property type="match status" value="1"/>
</dbReference>
<evidence type="ECO:0000259" key="5">
    <source>
        <dbReference type="PROSITE" id="PS50888"/>
    </source>
</evidence>
<dbReference type="SMART" id="SM00520">
    <property type="entry name" value="BASIC"/>
    <property type="match status" value="1"/>
</dbReference>
<keyword evidence="7" id="KW-1185">Reference proteome</keyword>
<name>A0AAV4CNL0_9GAST</name>
<feature type="compositionally biased region" description="Polar residues" evidence="4">
    <location>
        <begin position="175"/>
        <end position="189"/>
    </location>
</feature>
<evidence type="ECO:0000256" key="1">
    <source>
        <dbReference type="ARBA" id="ARBA00004123"/>
    </source>
</evidence>
<dbReference type="GO" id="GO:0007517">
    <property type="term" value="P:muscle organ development"/>
    <property type="evidence" value="ECO:0007669"/>
    <property type="project" value="InterPro"/>
</dbReference>
<evidence type="ECO:0000256" key="3">
    <source>
        <dbReference type="ARBA" id="ARBA00023242"/>
    </source>
</evidence>
<gene>
    <name evidence="6" type="ORF">PoB_005997800</name>
</gene>